<dbReference type="GO" id="GO:0010427">
    <property type="term" value="F:abscisic acid binding"/>
    <property type="evidence" value="ECO:0007669"/>
    <property type="project" value="TreeGrafter"/>
</dbReference>
<dbReference type="InterPro" id="IPR023393">
    <property type="entry name" value="START-like_dom_sf"/>
</dbReference>
<evidence type="ECO:0000259" key="2">
    <source>
        <dbReference type="SMART" id="SM01037"/>
    </source>
</evidence>
<dbReference type="AlphaFoldDB" id="A0A1Q3BQS4"/>
<proteinExistence type="inferred from homology"/>
<protein>
    <submittedName>
        <fullName evidence="3">Bet_v_1 domain-containing protein</fullName>
    </submittedName>
</protein>
<reference evidence="4" key="1">
    <citation type="submission" date="2016-04" db="EMBL/GenBank/DDBJ databases">
        <title>Cephalotus genome sequencing.</title>
        <authorList>
            <person name="Fukushima K."/>
            <person name="Hasebe M."/>
            <person name="Fang X."/>
        </authorList>
    </citation>
    <scope>NUCLEOTIDE SEQUENCE [LARGE SCALE GENOMIC DNA]</scope>
    <source>
        <strain evidence="4">cv. St1</strain>
    </source>
</reference>
<comment type="caution">
    <text evidence="3">The sequence shown here is derived from an EMBL/GenBank/DDBJ whole genome shotgun (WGS) entry which is preliminary data.</text>
</comment>
<dbReference type="OrthoDB" id="1845342at2759"/>
<dbReference type="GO" id="GO:0006952">
    <property type="term" value="P:defense response"/>
    <property type="evidence" value="ECO:0007669"/>
    <property type="project" value="InterPro"/>
</dbReference>
<dbReference type="GO" id="GO:0004864">
    <property type="term" value="F:protein phosphatase inhibitor activity"/>
    <property type="evidence" value="ECO:0007669"/>
    <property type="project" value="TreeGrafter"/>
</dbReference>
<dbReference type="Proteomes" id="UP000187406">
    <property type="component" value="Unassembled WGS sequence"/>
</dbReference>
<comment type="similarity">
    <text evidence="1">Belongs to the BetVI family.</text>
</comment>
<dbReference type="Gene3D" id="3.30.530.20">
    <property type="match status" value="1"/>
</dbReference>
<keyword evidence="4" id="KW-1185">Reference proteome</keyword>
<dbReference type="CDD" id="cd07816">
    <property type="entry name" value="Bet_v1-like"/>
    <property type="match status" value="1"/>
</dbReference>
<dbReference type="SUPFAM" id="SSF55961">
    <property type="entry name" value="Bet v1-like"/>
    <property type="match status" value="1"/>
</dbReference>
<dbReference type="EMBL" id="BDDD01000807">
    <property type="protein sequence ID" value="GAV70417.1"/>
    <property type="molecule type" value="Genomic_DNA"/>
</dbReference>
<dbReference type="SMART" id="SM01037">
    <property type="entry name" value="Bet_v_1"/>
    <property type="match status" value="1"/>
</dbReference>
<dbReference type="PANTHER" id="PTHR31213:SF24">
    <property type="entry name" value="OS08G0374000 PROTEIN"/>
    <property type="match status" value="1"/>
</dbReference>
<dbReference type="Pfam" id="PF00407">
    <property type="entry name" value="Bet_v_1"/>
    <property type="match status" value="1"/>
</dbReference>
<dbReference type="GO" id="GO:0005737">
    <property type="term" value="C:cytoplasm"/>
    <property type="evidence" value="ECO:0007669"/>
    <property type="project" value="TreeGrafter"/>
</dbReference>
<dbReference type="GO" id="GO:0005634">
    <property type="term" value="C:nucleus"/>
    <property type="evidence" value="ECO:0007669"/>
    <property type="project" value="TreeGrafter"/>
</dbReference>
<organism evidence="3 4">
    <name type="scientific">Cephalotus follicularis</name>
    <name type="common">Albany pitcher plant</name>
    <dbReference type="NCBI Taxonomy" id="3775"/>
    <lineage>
        <taxon>Eukaryota</taxon>
        <taxon>Viridiplantae</taxon>
        <taxon>Streptophyta</taxon>
        <taxon>Embryophyta</taxon>
        <taxon>Tracheophyta</taxon>
        <taxon>Spermatophyta</taxon>
        <taxon>Magnoliopsida</taxon>
        <taxon>eudicotyledons</taxon>
        <taxon>Gunneridae</taxon>
        <taxon>Pentapetalae</taxon>
        <taxon>rosids</taxon>
        <taxon>fabids</taxon>
        <taxon>Oxalidales</taxon>
        <taxon>Cephalotaceae</taxon>
        <taxon>Cephalotus</taxon>
    </lineage>
</organism>
<dbReference type="InterPro" id="IPR050279">
    <property type="entry name" value="Plant_def-hormone_signal"/>
</dbReference>
<dbReference type="GO" id="GO:0009738">
    <property type="term" value="P:abscisic acid-activated signaling pathway"/>
    <property type="evidence" value="ECO:0007669"/>
    <property type="project" value="TreeGrafter"/>
</dbReference>
<dbReference type="STRING" id="3775.A0A1Q3BQS4"/>
<dbReference type="PANTHER" id="PTHR31213">
    <property type="entry name" value="OS08G0374000 PROTEIN-RELATED"/>
    <property type="match status" value="1"/>
</dbReference>
<gene>
    <name evidence="3" type="ORF">CFOL_v3_13915</name>
</gene>
<feature type="domain" description="Bet v I/Major latex protein" evidence="2">
    <location>
        <begin position="3"/>
        <end position="153"/>
    </location>
</feature>
<sequence>MRSLKGEVVLNIPAERAWEMLMDNDIFGKINPEVIAGAEYIQGDGCPGSLRVVKLGPALSGYGKEATKRIEKVEIGRSVTFTVIGGELRDKFDPYRVTFTFIPMATEVNENQKCIAEYKSEFEPLTPATPPPETARNAALVLLKSFEDFEPAATRS</sequence>
<dbReference type="InterPro" id="IPR000916">
    <property type="entry name" value="Bet_v_I/MLP"/>
</dbReference>
<dbReference type="GO" id="GO:0038023">
    <property type="term" value="F:signaling receptor activity"/>
    <property type="evidence" value="ECO:0007669"/>
    <property type="project" value="TreeGrafter"/>
</dbReference>
<name>A0A1Q3BQS4_CEPFO</name>
<evidence type="ECO:0000256" key="1">
    <source>
        <dbReference type="ARBA" id="ARBA00009744"/>
    </source>
</evidence>
<evidence type="ECO:0000313" key="3">
    <source>
        <dbReference type="EMBL" id="GAV70417.1"/>
    </source>
</evidence>
<dbReference type="InParanoid" id="A0A1Q3BQS4"/>
<accession>A0A1Q3BQS4</accession>
<evidence type="ECO:0000313" key="4">
    <source>
        <dbReference type="Proteomes" id="UP000187406"/>
    </source>
</evidence>